<evidence type="ECO:0000256" key="4">
    <source>
        <dbReference type="ARBA" id="ARBA00024778"/>
    </source>
</evidence>
<dbReference type="InterPro" id="IPR019024">
    <property type="entry name" value="RNase_H2_suB_wHTH"/>
</dbReference>
<sequence>MNEKYPIRPFLTVLRGKRLLPRVDLNSFATQAQLGERVDSYYNCLLQGIRRNKMAGSTESGGGARTVCIMPCASSGGSMLSLRHPKSGEEASYILMGDALCEVNWFKQSFGSWFLGDYVCEDGGFYICTPVDPIFVLLPLFASAHTSNSNEQGKFRQLDELLYVDGYPGYQNLMSIARNQMQMVCDVKEIGSELFYRLDDSKVLSWLYCKVEQLKKTFPKLGKNYAAQEERELLKDIILMLGEYVKEPWLKLLCMQLNIDIEEVYANPSASTLASVSGETTPMPFKTMEVNGGNKSDKSTKGRPPKKLKTQVESQNIKDMFRRVTRSGTK</sequence>
<dbReference type="Gene3D" id="2.20.25.530">
    <property type="match status" value="1"/>
</dbReference>
<comment type="subcellular location">
    <subcellularLocation>
        <location evidence="1">Nucleus</location>
    </subcellularLocation>
</comment>
<comment type="caution">
    <text evidence="9">The sequence shown here is derived from an EMBL/GenBank/DDBJ whole genome shotgun (WGS) entry which is preliminary data.</text>
</comment>
<dbReference type="Gene3D" id="1.10.20.120">
    <property type="match status" value="1"/>
</dbReference>
<evidence type="ECO:0000256" key="5">
    <source>
        <dbReference type="ARBA" id="ARBA00033464"/>
    </source>
</evidence>
<name>A0AAD5Z8J2_9POAL</name>
<keyword evidence="3" id="KW-0539">Nucleus</keyword>
<evidence type="ECO:0000256" key="6">
    <source>
        <dbReference type="SAM" id="MobiDB-lite"/>
    </source>
</evidence>
<evidence type="ECO:0000256" key="3">
    <source>
        <dbReference type="ARBA" id="ARBA00023242"/>
    </source>
</evidence>
<dbReference type="CDD" id="cd09270">
    <property type="entry name" value="RNase_H2-B"/>
    <property type="match status" value="1"/>
</dbReference>
<evidence type="ECO:0000256" key="1">
    <source>
        <dbReference type="ARBA" id="ARBA00004123"/>
    </source>
</evidence>
<feature type="domain" description="Ribonuclease H2 subunit B wHTH" evidence="7">
    <location>
        <begin position="135"/>
        <end position="221"/>
    </location>
</feature>
<evidence type="ECO:0000259" key="8">
    <source>
        <dbReference type="Pfam" id="PF17745"/>
    </source>
</evidence>
<dbReference type="Pfam" id="PF17745">
    <property type="entry name" value="Ydr279_N"/>
    <property type="match status" value="1"/>
</dbReference>
<dbReference type="FunFam" id="2.20.25.530:FF:000002">
    <property type="entry name" value="Ribonuclease H2 subunit B"/>
    <property type="match status" value="1"/>
</dbReference>
<evidence type="ECO:0000313" key="10">
    <source>
        <dbReference type="Proteomes" id="UP001210211"/>
    </source>
</evidence>
<evidence type="ECO:0000256" key="2">
    <source>
        <dbReference type="ARBA" id="ARBA00019062"/>
    </source>
</evidence>
<accession>A0AAD5Z8J2</accession>
<dbReference type="Proteomes" id="UP001210211">
    <property type="component" value="Unassembled WGS sequence"/>
</dbReference>
<dbReference type="GO" id="GO:0032299">
    <property type="term" value="C:ribonuclease H2 complex"/>
    <property type="evidence" value="ECO:0007669"/>
    <property type="project" value="InterPro"/>
</dbReference>
<reference evidence="9 10" key="1">
    <citation type="journal article" date="2022" name="Cell">
        <title>Repeat-based holocentromeres influence genome architecture and karyotype evolution.</title>
        <authorList>
            <person name="Hofstatter P.G."/>
            <person name="Thangavel G."/>
            <person name="Lux T."/>
            <person name="Neumann P."/>
            <person name="Vondrak T."/>
            <person name="Novak P."/>
            <person name="Zhang M."/>
            <person name="Costa L."/>
            <person name="Castellani M."/>
            <person name="Scott A."/>
            <person name="Toegelov H."/>
            <person name="Fuchs J."/>
            <person name="Mata-Sucre Y."/>
            <person name="Dias Y."/>
            <person name="Vanzela A.L.L."/>
            <person name="Huettel B."/>
            <person name="Almeida C.C.S."/>
            <person name="Simkova H."/>
            <person name="Souza G."/>
            <person name="Pedrosa-Harand A."/>
            <person name="Macas J."/>
            <person name="Mayer K.F.X."/>
            <person name="Houben A."/>
            <person name="Marques A."/>
        </authorList>
    </citation>
    <scope>NUCLEOTIDE SEQUENCE [LARGE SCALE GENOMIC DNA]</scope>
    <source>
        <strain evidence="9">RhyTen1mFocal</strain>
    </source>
</reference>
<protein>
    <recommendedName>
        <fullName evidence="2">Ribonuclease H2 subunit B</fullName>
    </recommendedName>
    <alternativeName>
        <fullName evidence="5">Ribonuclease HI subunit B</fullName>
    </alternativeName>
</protein>
<keyword evidence="10" id="KW-1185">Reference proteome</keyword>
<dbReference type="AlphaFoldDB" id="A0AAD5Z8J2"/>
<dbReference type="InterPro" id="IPR041195">
    <property type="entry name" value="Rnh202_N"/>
</dbReference>
<dbReference type="InterPro" id="IPR040456">
    <property type="entry name" value="RNase_H2_suB"/>
</dbReference>
<evidence type="ECO:0000259" key="7">
    <source>
        <dbReference type="Pfam" id="PF09468"/>
    </source>
</evidence>
<dbReference type="Pfam" id="PF09468">
    <property type="entry name" value="RNase_H2-Ydr279"/>
    <property type="match status" value="1"/>
</dbReference>
<dbReference type="GO" id="GO:0006401">
    <property type="term" value="P:RNA catabolic process"/>
    <property type="evidence" value="ECO:0007669"/>
    <property type="project" value="TreeGrafter"/>
</dbReference>
<comment type="function">
    <text evidence="4">Non catalytic subunit of RNase H2, an endonuclease that specifically degrades the RNA of RNA:DNA hybrids. Participates in DNA replication, possibly by mediating the removal of lagging-strand Okazaki fragment RNA primers during DNA replication. Mediates the excision of single ribonucleotides from DNA:RNA duplexes.</text>
</comment>
<gene>
    <name evidence="9" type="ORF">LUZ61_018036</name>
</gene>
<evidence type="ECO:0000313" key="9">
    <source>
        <dbReference type="EMBL" id="KAJ3688872.1"/>
    </source>
</evidence>
<dbReference type="GO" id="GO:0005654">
    <property type="term" value="C:nucleoplasm"/>
    <property type="evidence" value="ECO:0007669"/>
    <property type="project" value="TreeGrafter"/>
</dbReference>
<proteinExistence type="predicted"/>
<dbReference type="PANTHER" id="PTHR13383">
    <property type="entry name" value="RIBONUCLEASE H2 SUBUNIT B"/>
    <property type="match status" value="1"/>
</dbReference>
<dbReference type="EMBL" id="JAMRDG010000002">
    <property type="protein sequence ID" value="KAJ3688872.1"/>
    <property type="molecule type" value="Genomic_DNA"/>
</dbReference>
<feature type="region of interest" description="Disordered" evidence="6">
    <location>
        <begin position="287"/>
        <end position="330"/>
    </location>
</feature>
<dbReference type="PANTHER" id="PTHR13383:SF11">
    <property type="entry name" value="RIBONUCLEASE H2 SUBUNIT B"/>
    <property type="match status" value="1"/>
</dbReference>
<organism evidence="9 10">
    <name type="scientific">Rhynchospora tenuis</name>
    <dbReference type="NCBI Taxonomy" id="198213"/>
    <lineage>
        <taxon>Eukaryota</taxon>
        <taxon>Viridiplantae</taxon>
        <taxon>Streptophyta</taxon>
        <taxon>Embryophyta</taxon>
        <taxon>Tracheophyta</taxon>
        <taxon>Spermatophyta</taxon>
        <taxon>Magnoliopsida</taxon>
        <taxon>Liliopsida</taxon>
        <taxon>Poales</taxon>
        <taxon>Cyperaceae</taxon>
        <taxon>Cyperoideae</taxon>
        <taxon>Rhynchosporeae</taxon>
        <taxon>Rhynchospora</taxon>
    </lineage>
</organism>
<feature type="domain" description="Rnh202 triple barrel" evidence="8">
    <location>
        <begin position="78"/>
        <end position="132"/>
    </location>
</feature>